<dbReference type="Pfam" id="PF12822">
    <property type="entry name" value="ECF_trnsprt"/>
    <property type="match status" value="1"/>
</dbReference>
<protein>
    <submittedName>
        <fullName evidence="2">ECF transporter S component</fullName>
    </submittedName>
</protein>
<reference evidence="2" key="1">
    <citation type="submission" date="2020-10" db="EMBL/GenBank/DDBJ databases">
        <authorList>
            <person name="Gilroy R."/>
        </authorList>
    </citation>
    <scope>NUCLEOTIDE SEQUENCE</scope>
    <source>
        <strain evidence="2">4920</strain>
    </source>
</reference>
<dbReference type="InterPro" id="IPR024529">
    <property type="entry name" value="ECF_trnsprt_substrate-spec"/>
</dbReference>
<feature type="transmembrane region" description="Helical" evidence="1">
    <location>
        <begin position="12"/>
        <end position="29"/>
    </location>
</feature>
<name>A0A9D1NGD1_9FIRM</name>
<dbReference type="AlphaFoldDB" id="A0A9D1NGD1"/>
<gene>
    <name evidence="2" type="ORF">IAC74_02135</name>
</gene>
<evidence type="ECO:0000256" key="1">
    <source>
        <dbReference type="SAM" id="Phobius"/>
    </source>
</evidence>
<keyword evidence="1" id="KW-1133">Transmembrane helix</keyword>
<keyword evidence="1" id="KW-0472">Membrane</keyword>
<feature type="transmembrane region" description="Helical" evidence="1">
    <location>
        <begin position="139"/>
        <end position="168"/>
    </location>
</feature>
<dbReference type="Proteomes" id="UP000886743">
    <property type="component" value="Unassembled WGS sequence"/>
</dbReference>
<accession>A0A9D1NGD1</accession>
<evidence type="ECO:0000313" key="3">
    <source>
        <dbReference type="Proteomes" id="UP000886743"/>
    </source>
</evidence>
<dbReference type="GO" id="GO:0022857">
    <property type="term" value="F:transmembrane transporter activity"/>
    <property type="evidence" value="ECO:0007669"/>
    <property type="project" value="InterPro"/>
</dbReference>
<sequence length="181" mass="19058">MRPTQHTQTLKLCTGALLLAAGILLPQVFHMIGGQAMGGILLPMHLPVFIAGLLLGPFYGCAIGIITPLISFFVTGMPPAGKLPFMLIELLTYGLAAGLLRKRNINIYVSLILSQIAGRVANALALVFATYVLQLNVPAVITVGTAVVTGIPGLILQLVLVPAVVILIERVLHLGNKPANL</sequence>
<feature type="transmembrane region" description="Helical" evidence="1">
    <location>
        <begin position="59"/>
        <end position="77"/>
    </location>
</feature>
<proteinExistence type="predicted"/>
<organism evidence="2 3">
    <name type="scientific">Candidatus Aphodoplasma excrementigallinarum</name>
    <dbReference type="NCBI Taxonomy" id="2840673"/>
    <lineage>
        <taxon>Bacteria</taxon>
        <taxon>Bacillati</taxon>
        <taxon>Bacillota</taxon>
        <taxon>Clostridia</taxon>
        <taxon>Eubacteriales</taxon>
        <taxon>Candidatus Aphodoplasma</taxon>
    </lineage>
</organism>
<dbReference type="Gene3D" id="1.10.1760.20">
    <property type="match status" value="1"/>
</dbReference>
<evidence type="ECO:0000313" key="2">
    <source>
        <dbReference type="EMBL" id="HIV02346.1"/>
    </source>
</evidence>
<feature type="transmembrane region" description="Helical" evidence="1">
    <location>
        <begin position="107"/>
        <end position="133"/>
    </location>
</feature>
<comment type="caution">
    <text evidence="2">The sequence shown here is derived from an EMBL/GenBank/DDBJ whole genome shotgun (WGS) entry which is preliminary data.</text>
</comment>
<reference evidence="2" key="2">
    <citation type="journal article" date="2021" name="PeerJ">
        <title>Extensive microbial diversity within the chicken gut microbiome revealed by metagenomics and culture.</title>
        <authorList>
            <person name="Gilroy R."/>
            <person name="Ravi A."/>
            <person name="Getino M."/>
            <person name="Pursley I."/>
            <person name="Horton D.L."/>
            <person name="Alikhan N.F."/>
            <person name="Baker D."/>
            <person name="Gharbi K."/>
            <person name="Hall N."/>
            <person name="Watson M."/>
            <person name="Adriaenssens E.M."/>
            <person name="Foster-Nyarko E."/>
            <person name="Jarju S."/>
            <person name="Secka A."/>
            <person name="Antonio M."/>
            <person name="Oren A."/>
            <person name="Chaudhuri R.R."/>
            <person name="La Ragione R."/>
            <person name="Hildebrand F."/>
            <person name="Pallen M.J."/>
        </authorList>
    </citation>
    <scope>NUCLEOTIDE SEQUENCE</scope>
    <source>
        <strain evidence="2">4920</strain>
    </source>
</reference>
<dbReference type="EMBL" id="DVOF01000062">
    <property type="protein sequence ID" value="HIV02346.1"/>
    <property type="molecule type" value="Genomic_DNA"/>
</dbReference>
<keyword evidence="1" id="KW-0812">Transmembrane</keyword>